<reference evidence="8 9" key="1">
    <citation type="submission" date="2019-03" db="EMBL/GenBank/DDBJ databases">
        <title>Nematode-trapping fungi genome.</title>
        <authorList>
            <person name="Vidal-Diez De Ulzurrun G."/>
        </authorList>
    </citation>
    <scope>NUCLEOTIDE SEQUENCE [LARGE SCALE GENOMIC DNA]</scope>
    <source>
        <strain evidence="8 9">TWF154</strain>
    </source>
</reference>
<evidence type="ECO:0000313" key="8">
    <source>
        <dbReference type="EMBL" id="TGJ66017.1"/>
    </source>
</evidence>
<dbReference type="AlphaFoldDB" id="A0A7C8PE37"/>
<keyword evidence="7" id="KW-0472">Membrane</keyword>
<dbReference type="EMBL" id="SOZJ01000005">
    <property type="protein sequence ID" value="TGJ66017.1"/>
    <property type="molecule type" value="Genomic_DNA"/>
</dbReference>
<dbReference type="PANTHER" id="PTHR43057">
    <property type="entry name" value="ARSENITE EFFLUX TRANSPORTER"/>
    <property type="match status" value="1"/>
</dbReference>
<organism evidence="8 9">
    <name type="scientific">Orbilia oligospora</name>
    <name type="common">Nematode-trapping fungus</name>
    <name type="synonym">Arthrobotrys oligospora</name>
    <dbReference type="NCBI Taxonomy" id="2813651"/>
    <lineage>
        <taxon>Eukaryota</taxon>
        <taxon>Fungi</taxon>
        <taxon>Dikarya</taxon>
        <taxon>Ascomycota</taxon>
        <taxon>Pezizomycotina</taxon>
        <taxon>Orbiliomycetes</taxon>
        <taxon>Orbiliales</taxon>
        <taxon>Orbiliaceae</taxon>
        <taxon>Orbilia</taxon>
    </lineage>
</organism>
<accession>A0A7C8PE37</accession>
<dbReference type="Gene3D" id="1.20.1530.20">
    <property type="match status" value="1"/>
</dbReference>
<dbReference type="GO" id="GO:0015104">
    <property type="term" value="F:antimonite transmembrane transporter activity"/>
    <property type="evidence" value="ECO:0007669"/>
    <property type="project" value="TreeGrafter"/>
</dbReference>
<evidence type="ECO:0000313" key="9">
    <source>
        <dbReference type="Proteomes" id="UP000297595"/>
    </source>
</evidence>
<comment type="similarity">
    <text evidence="2">Belongs to the arsenical resistance-3 (ACR3) (TC 2.A.59) family.</text>
</comment>
<dbReference type="InterPro" id="IPR002657">
    <property type="entry name" value="BilAc:Na_symport/Acr3"/>
</dbReference>
<dbReference type="Pfam" id="PF01758">
    <property type="entry name" value="SBF"/>
    <property type="match status" value="1"/>
</dbReference>
<evidence type="ECO:0000256" key="2">
    <source>
        <dbReference type="ARBA" id="ARBA00010110"/>
    </source>
</evidence>
<keyword evidence="5" id="KW-0812">Transmembrane</keyword>
<comment type="subcellular location">
    <subcellularLocation>
        <location evidence="1">Cell membrane</location>
        <topology evidence="1">Multi-pass membrane protein</topology>
    </subcellularLocation>
</comment>
<dbReference type="GO" id="GO:0005886">
    <property type="term" value="C:plasma membrane"/>
    <property type="evidence" value="ECO:0007669"/>
    <property type="project" value="UniProtKB-SubCell"/>
</dbReference>
<evidence type="ECO:0000256" key="7">
    <source>
        <dbReference type="ARBA" id="ARBA00023136"/>
    </source>
</evidence>
<name>A0A7C8PE37_ORBOL</name>
<keyword evidence="4" id="KW-1003">Cell membrane</keyword>
<evidence type="ECO:0000256" key="5">
    <source>
        <dbReference type="ARBA" id="ARBA00022692"/>
    </source>
</evidence>
<dbReference type="InterPro" id="IPR038770">
    <property type="entry name" value="Na+/solute_symporter_sf"/>
</dbReference>
<dbReference type="GO" id="GO:0015105">
    <property type="term" value="F:arsenite transmembrane transporter activity"/>
    <property type="evidence" value="ECO:0007669"/>
    <property type="project" value="TreeGrafter"/>
</dbReference>
<keyword evidence="6" id="KW-1133">Transmembrane helix</keyword>
<dbReference type="PANTHER" id="PTHR43057:SF1">
    <property type="entry name" value="ARSENICAL-RESISTANCE PROTEIN 3"/>
    <property type="match status" value="1"/>
</dbReference>
<proteinExistence type="inferred from homology"/>
<dbReference type="Proteomes" id="UP000297595">
    <property type="component" value="Unassembled WGS sequence"/>
</dbReference>
<gene>
    <name evidence="8" type="ORF">EYR41_007679</name>
</gene>
<dbReference type="InterPro" id="IPR004706">
    <property type="entry name" value="Arsenical-R_Acr3"/>
</dbReference>
<sequence length="139" mass="15516">MTVGDIHVLVWLEEKPQAQHKEAGPEQDKSDLRTGLILVGLVRCIAMVLIWNSLAGDNQNYCAILAVVNSILQVLFAPLAVFFIRIISIGEQFKLSSTVMTNVAVFLGIPLGVVILIKFLVRKFVEPTGYKTFMKWLFP</sequence>
<dbReference type="GO" id="GO:0015297">
    <property type="term" value="F:antiporter activity"/>
    <property type="evidence" value="ECO:0007669"/>
    <property type="project" value="InterPro"/>
</dbReference>
<comment type="caution">
    <text evidence="8">The sequence shown here is derived from an EMBL/GenBank/DDBJ whole genome shotgun (WGS) entry which is preliminary data.</text>
</comment>
<evidence type="ECO:0000256" key="1">
    <source>
        <dbReference type="ARBA" id="ARBA00004651"/>
    </source>
</evidence>
<evidence type="ECO:0000256" key="3">
    <source>
        <dbReference type="ARBA" id="ARBA00022448"/>
    </source>
</evidence>
<keyword evidence="3" id="KW-0813">Transport</keyword>
<protein>
    <submittedName>
        <fullName evidence="8">Uncharacterized protein</fullName>
    </submittedName>
</protein>
<evidence type="ECO:0000256" key="6">
    <source>
        <dbReference type="ARBA" id="ARBA00022989"/>
    </source>
</evidence>
<evidence type="ECO:0000256" key="4">
    <source>
        <dbReference type="ARBA" id="ARBA00022475"/>
    </source>
</evidence>